<evidence type="ECO:0000256" key="5">
    <source>
        <dbReference type="ARBA" id="ARBA00022679"/>
    </source>
</evidence>
<evidence type="ECO:0000256" key="7">
    <source>
        <dbReference type="ARBA" id="ARBA00022968"/>
    </source>
</evidence>
<dbReference type="SUPFAM" id="SSF53756">
    <property type="entry name" value="UDP-Glycosyltransferase/glycogen phosphorylase"/>
    <property type="match status" value="1"/>
</dbReference>
<evidence type="ECO:0000256" key="4">
    <source>
        <dbReference type="ARBA" id="ARBA00022676"/>
    </source>
</evidence>
<dbReference type="PANTHER" id="PTHR48438">
    <property type="entry name" value="ALPHA-(1,3)-FUCOSYLTRANSFERASE C-RELATED"/>
    <property type="match status" value="1"/>
</dbReference>
<evidence type="ECO:0000259" key="13">
    <source>
        <dbReference type="Pfam" id="PF00852"/>
    </source>
</evidence>
<proteinExistence type="inferred from homology"/>
<dbReference type="RefSeq" id="XP_013169743.1">
    <property type="nucleotide sequence ID" value="XM_013314289.1"/>
</dbReference>
<dbReference type="InterPro" id="IPR001503">
    <property type="entry name" value="Glyco_trans_10"/>
</dbReference>
<evidence type="ECO:0000256" key="9">
    <source>
        <dbReference type="ARBA" id="ARBA00023034"/>
    </source>
</evidence>
<dbReference type="EC" id="2.4.1.-" evidence="12"/>
<evidence type="ECO:0000256" key="1">
    <source>
        <dbReference type="ARBA" id="ARBA00004447"/>
    </source>
</evidence>
<dbReference type="AlphaFoldDB" id="A0AAJ6ZCL7"/>
<dbReference type="Gene3D" id="3.40.50.11660">
    <property type="entry name" value="Glycosyl transferase family 10, C-terminal domain"/>
    <property type="match status" value="1"/>
</dbReference>
<gene>
    <name evidence="15" type="primary">LOC106119362</name>
</gene>
<dbReference type="GO" id="GO:0032580">
    <property type="term" value="C:Golgi cisterna membrane"/>
    <property type="evidence" value="ECO:0007669"/>
    <property type="project" value="UniProtKB-SubCell"/>
</dbReference>
<comment type="pathway">
    <text evidence="2">Protein modification; protein glycosylation.</text>
</comment>
<evidence type="ECO:0000256" key="6">
    <source>
        <dbReference type="ARBA" id="ARBA00022692"/>
    </source>
</evidence>
<dbReference type="GeneID" id="106119362"/>
<dbReference type="InterPro" id="IPR055270">
    <property type="entry name" value="Glyco_tran_10_C"/>
</dbReference>
<feature type="domain" description="Fucosyltransferase C-terminal" evidence="13">
    <location>
        <begin position="207"/>
        <end position="366"/>
    </location>
</feature>
<keyword evidence="5 12" id="KW-0808">Transferase</keyword>
<evidence type="ECO:0000256" key="8">
    <source>
        <dbReference type="ARBA" id="ARBA00022989"/>
    </source>
</evidence>
<evidence type="ECO:0000313" key="15">
    <source>
        <dbReference type="RefSeq" id="XP_013169743.1"/>
    </source>
</evidence>
<comment type="subcellular location">
    <subcellularLocation>
        <location evidence="1 12">Golgi apparatus</location>
        <location evidence="1 12">Golgi stack membrane</location>
        <topology evidence="1 12">Single-pass type II membrane protein</topology>
    </subcellularLocation>
</comment>
<keyword evidence="11" id="KW-0325">Glycoprotein</keyword>
<dbReference type="InterPro" id="IPR031481">
    <property type="entry name" value="Glyco_tran_10_N"/>
</dbReference>
<dbReference type="Proteomes" id="UP000694872">
    <property type="component" value="Unplaced"/>
</dbReference>
<evidence type="ECO:0000256" key="2">
    <source>
        <dbReference type="ARBA" id="ARBA00004922"/>
    </source>
</evidence>
<organism evidence="15">
    <name type="scientific">Papilio xuthus</name>
    <name type="common">Asian swallowtail butterfly</name>
    <dbReference type="NCBI Taxonomy" id="66420"/>
    <lineage>
        <taxon>Eukaryota</taxon>
        <taxon>Metazoa</taxon>
        <taxon>Ecdysozoa</taxon>
        <taxon>Arthropoda</taxon>
        <taxon>Hexapoda</taxon>
        <taxon>Insecta</taxon>
        <taxon>Pterygota</taxon>
        <taxon>Neoptera</taxon>
        <taxon>Endopterygota</taxon>
        <taxon>Lepidoptera</taxon>
        <taxon>Glossata</taxon>
        <taxon>Ditrysia</taxon>
        <taxon>Papilionoidea</taxon>
        <taxon>Papilionidae</taxon>
        <taxon>Papilioninae</taxon>
        <taxon>Papilio</taxon>
    </lineage>
</organism>
<dbReference type="GO" id="GO:0008417">
    <property type="term" value="F:fucosyltransferase activity"/>
    <property type="evidence" value="ECO:0007669"/>
    <property type="project" value="InterPro"/>
</dbReference>
<dbReference type="InterPro" id="IPR038577">
    <property type="entry name" value="GT10-like_C_sf"/>
</dbReference>
<evidence type="ECO:0000256" key="10">
    <source>
        <dbReference type="ARBA" id="ARBA00023136"/>
    </source>
</evidence>
<sequence>MFYKMEKTCKKNALMFSIKNTLLLLLLVSTVMGFHIWIVCKALSVLGDVTTIIVVNHGKRSLKSWPDDSVYILNWDKHLDLKKHFYGCCTAPKCILTKDKTYFGKDYKYFDAMLFSEKFLESTNRPNANMNMLNIFISLQPENKKIVCDNYYDNFFNLTFTYRLDSDIVWKYFVVLGLNREIIAPSLSPAWNTSLNPVNQEIKSIIQQKTKPVAYIDSNCKLENWTRPYLSKLQKHLDSYSLKIYMNISKKCKTEVDNRISLNEYMFYIIFEDYFVEDYVTRKILQAYDNNAVPIIFGGANYTRFLPPNSYIDGRVTNPSDIAKAINESLNNYTIYEEYFKWTNIYSIVNYQPFCDLCEVLNKPVNKPGKEDFRQWWNGQDMHQCLLPRSKNYTS</sequence>
<keyword evidence="10" id="KW-0472">Membrane</keyword>
<evidence type="ECO:0000256" key="11">
    <source>
        <dbReference type="ARBA" id="ARBA00023180"/>
    </source>
</evidence>
<reference evidence="15" key="1">
    <citation type="submission" date="2025-08" db="UniProtKB">
        <authorList>
            <consortium name="RefSeq"/>
        </authorList>
    </citation>
    <scope>IDENTIFICATION</scope>
</reference>
<keyword evidence="7" id="KW-0735">Signal-anchor</keyword>
<keyword evidence="6 12" id="KW-0812">Transmembrane</keyword>
<keyword evidence="4 12" id="KW-0328">Glycosyltransferase</keyword>
<dbReference type="KEGG" id="pxu:106119362"/>
<accession>A0AAJ6ZCL7</accession>
<dbReference type="Pfam" id="PF00852">
    <property type="entry name" value="Glyco_transf_10"/>
    <property type="match status" value="1"/>
</dbReference>
<feature type="domain" description="Fucosyltransferase N-terminal" evidence="14">
    <location>
        <begin position="69"/>
        <end position="172"/>
    </location>
</feature>
<dbReference type="PANTHER" id="PTHR48438:SF1">
    <property type="entry name" value="ALPHA-(1,3)-FUCOSYLTRANSFERASE C-RELATED"/>
    <property type="match status" value="1"/>
</dbReference>
<protein>
    <recommendedName>
        <fullName evidence="12">Fucosyltransferase</fullName>
        <ecNumber evidence="12">2.4.1.-</ecNumber>
    </recommendedName>
</protein>
<evidence type="ECO:0000256" key="3">
    <source>
        <dbReference type="ARBA" id="ARBA00008919"/>
    </source>
</evidence>
<keyword evidence="9 12" id="KW-0333">Golgi apparatus</keyword>
<evidence type="ECO:0000259" key="14">
    <source>
        <dbReference type="Pfam" id="PF17039"/>
    </source>
</evidence>
<name>A0AAJ6ZCL7_PAPXU</name>
<keyword evidence="8" id="KW-1133">Transmembrane helix</keyword>
<comment type="similarity">
    <text evidence="3 12">Belongs to the glycosyltransferase 10 family.</text>
</comment>
<dbReference type="Pfam" id="PF17039">
    <property type="entry name" value="Glyco_tran_10_N"/>
    <property type="match status" value="1"/>
</dbReference>
<evidence type="ECO:0000256" key="12">
    <source>
        <dbReference type="RuleBase" id="RU003832"/>
    </source>
</evidence>